<feature type="domain" description="Metalloprotease TldD/E N-terminal" evidence="2">
    <location>
        <begin position="23"/>
        <end position="86"/>
    </location>
</feature>
<dbReference type="GO" id="GO:0006508">
    <property type="term" value="P:proteolysis"/>
    <property type="evidence" value="ECO:0007669"/>
    <property type="project" value="InterPro"/>
</dbReference>
<evidence type="ECO:0000259" key="2">
    <source>
        <dbReference type="Pfam" id="PF01523"/>
    </source>
</evidence>
<name>A0A1C6K4D2_9FIRM</name>
<dbReference type="AlphaFoldDB" id="A0A1C6K4D2"/>
<evidence type="ECO:0000259" key="4">
    <source>
        <dbReference type="Pfam" id="PF19290"/>
    </source>
</evidence>
<dbReference type="PANTHER" id="PTHR43421">
    <property type="entry name" value="METALLOPROTEASE PMBA"/>
    <property type="match status" value="1"/>
</dbReference>
<comment type="similarity">
    <text evidence="1">Belongs to the peptidase U62 family.</text>
</comment>
<dbReference type="InterPro" id="IPR035068">
    <property type="entry name" value="TldD/PmbA_N"/>
</dbReference>
<proteinExistence type="inferred from homology"/>
<dbReference type="Pfam" id="PF19289">
    <property type="entry name" value="PmbA_TldD_3rd"/>
    <property type="match status" value="1"/>
</dbReference>
<reference evidence="5" key="1">
    <citation type="submission" date="2015-09" db="EMBL/GenBank/DDBJ databases">
        <authorList>
            <consortium name="Pathogen Informatics"/>
        </authorList>
    </citation>
    <scope>NUCLEOTIDE SEQUENCE</scope>
    <source>
        <strain evidence="5">2789STDY5834896</strain>
    </source>
</reference>
<dbReference type="InterPro" id="IPR045570">
    <property type="entry name" value="Metalloprtase-TldD/E_cen_dom"/>
</dbReference>
<feature type="domain" description="Metalloprotease TldD/E C-terminal" evidence="3">
    <location>
        <begin position="222"/>
        <end position="446"/>
    </location>
</feature>
<dbReference type="SUPFAM" id="SSF111283">
    <property type="entry name" value="Putative modulator of DNA gyrase, PmbA/TldD"/>
    <property type="match status" value="1"/>
</dbReference>
<dbReference type="InterPro" id="IPR047657">
    <property type="entry name" value="PmbA"/>
</dbReference>
<accession>A0A1C6K4D2</accession>
<organism evidence="5">
    <name type="scientific">uncultured Anaerotruncus sp</name>
    <dbReference type="NCBI Taxonomy" id="905011"/>
    <lineage>
        <taxon>Bacteria</taxon>
        <taxon>Bacillati</taxon>
        <taxon>Bacillota</taxon>
        <taxon>Clostridia</taxon>
        <taxon>Eubacteriales</taxon>
        <taxon>Oscillospiraceae</taxon>
        <taxon>Anaerotruncus</taxon>
        <taxon>environmental samples</taxon>
    </lineage>
</organism>
<dbReference type="EMBL" id="FMHG01000003">
    <property type="protein sequence ID" value="SCJ89176.1"/>
    <property type="molecule type" value="Genomic_DNA"/>
</dbReference>
<sequence length="450" mass="47238">MDMTAFKQAVDRAARAAGVDCFELYSRQSGSMELEAYRGAVEKFSSSQTLGVCLRVLCGGRMGYAGTQVLSEQEAQRLVADAIDSAKVAENADIDEILPGESRPAADSQAERDPYPALKEAVLAGEAACLEGDGRVSAVADAGTAAAWSRRAIYNSRGLDVSDESHYAYAVMGPVVRQGGDTYNEYEIDYADSSAALDTAATARRAVESTLSFIGSQPVAAGSYAVALSPKVSYDLLETFCGLFSGLAAYKGLSLLGDKVGTAVAAACVDLIDDPLYPGAICRRAFDDQGFATQKTAVIAGGVLATLLHNQKTAALMGAQNTGNAYKGSYMSPLTVAPTNLYLAPGHCTQKELLASREELLYITNVKGLHAGANPTTGDFSLESKGFLYQNGRRVRPVSQITVAGNYYRLLLDIAALADDLTFSLPGGAGQFGSPTVLVDRLSVSGESGQ</sequence>
<dbReference type="InterPro" id="IPR002510">
    <property type="entry name" value="Metalloprtase-TldD/E_N"/>
</dbReference>
<gene>
    <name evidence="5" type="primary">tldD_1</name>
    <name evidence="5" type="ORF">SAMEA3545359_02593</name>
</gene>
<dbReference type="Gene3D" id="3.30.2290.10">
    <property type="entry name" value="PmbA/TldD superfamily"/>
    <property type="match status" value="1"/>
</dbReference>
<dbReference type="InterPro" id="IPR045569">
    <property type="entry name" value="Metalloprtase-TldD/E_C"/>
</dbReference>
<dbReference type="Pfam" id="PF19290">
    <property type="entry name" value="PmbA_TldD_2nd"/>
    <property type="match status" value="1"/>
</dbReference>
<protein>
    <submittedName>
        <fullName evidence="5">Peptidase PmbA</fullName>
    </submittedName>
</protein>
<evidence type="ECO:0000313" key="5">
    <source>
        <dbReference type="EMBL" id="SCJ89176.1"/>
    </source>
</evidence>
<dbReference type="PANTHER" id="PTHR43421:SF1">
    <property type="entry name" value="METALLOPROTEASE PMBA"/>
    <property type="match status" value="1"/>
</dbReference>
<dbReference type="GO" id="GO:0005829">
    <property type="term" value="C:cytosol"/>
    <property type="evidence" value="ECO:0007669"/>
    <property type="project" value="TreeGrafter"/>
</dbReference>
<evidence type="ECO:0000259" key="3">
    <source>
        <dbReference type="Pfam" id="PF19289"/>
    </source>
</evidence>
<evidence type="ECO:0000256" key="1">
    <source>
        <dbReference type="ARBA" id="ARBA00005836"/>
    </source>
</evidence>
<feature type="domain" description="Metalloprotease TldD/E central" evidence="4">
    <location>
        <begin position="119"/>
        <end position="211"/>
    </location>
</feature>
<dbReference type="InterPro" id="IPR036059">
    <property type="entry name" value="TldD/PmbA_sf"/>
</dbReference>
<dbReference type="Pfam" id="PF01523">
    <property type="entry name" value="PmbA_TldD_1st"/>
    <property type="match status" value="1"/>
</dbReference>
<dbReference type="GO" id="GO:0008237">
    <property type="term" value="F:metallopeptidase activity"/>
    <property type="evidence" value="ECO:0007669"/>
    <property type="project" value="InterPro"/>
</dbReference>